<dbReference type="InterPro" id="IPR039315">
    <property type="entry name" value="CheW"/>
</dbReference>
<dbReference type="Proteomes" id="UP000239589">
    <property type="component" value="Unassembled WGS sequence"/>
</dbReference>
<dbReference type="EMBL" id="PGEM01000004">
    <property type="protein sequence ID" value="PPJ65204.1"/>
    <property type="molecule type" value="Genomic_DNA"/>
</dbReference>
<sequence>MKDNDDISNDYDSDNQLLEDVNTERPIFNDCWNKIGVMGDRTCGELKTVIHCYECPVYAAVGDSLLEREAPVDYLENWMNVIEETSTSPDVYDSNEAIIRTLDSISIIIFQLGNEKLGLPVRMLQEVTHPCIIQPVPHRSNELFLGLVNIRGETLLCASLHSILHIQVTQEMIKSKSNQDNKAAAKPINIQRMIVAGQGEDKWVFPVDEVHGIFRFHLSELQEAPVVITKSEEGYTKGIVYWEGEKINYLDSDLLFYTLNQKIL</sequence>
<keyword evidence="3" id="KW-1185">Reference proteome</keyword>
<evidence type="ECO:0000259" key="1">
    <source>
        <dbReference type="PROSITE" id="PS50851"/>
    </source>
</evidence>
<dbReference type="GO" id="GO:0006935">
    <property type="term" value="P:chemotaxis"/>
    <property type="evidence" value="ECO:0007669"/>
    <property type="project" value="InterPro"/>
</dbReference>
<protein>
    <submittedName>
        <fullName evidence="2">Chemotaxis protein CheW</fullName>
    </submittedName>
</protein>
<dbReference type="PANTHER" id="PTHR22617:SF23">
    <property type="entry name" value="CHEMOTAXIS PROTEIN CHEW"/>
    <property type="match status" value="1"/>
</dbReference>
<feature type="domain" description="CheW-like" evidence="1">
    <location>
        <begin position="104"/>
        <end position="261"/>
    </location>
</feature>
<comment type="caution">
    <text evidence="2">The sequence shown here is derived from an EMBL/GenBank/DDBJ whole genome shotgun (WGS) entry which is preliminary data.</text>
</comment>
<evidence type="ECO:0000313" key="3">
    <source>
        <dbReference type="Proteomes" id="UP000239589"/>
    </source>
</evidence>
<proteinExistence type="predicted"/>
<dbReference type="GO" id="GO:0007165">
    <property type="term" value="P:signal transduction"/>
    <property type="evidence" value="ECO:0007669"/>
    <property type="project" value="InterPro"/>
</dbReference>
<dbReference type="Pfam" id="PF01584">
    <property type="entry name" value="CheW"/>
    <property type="match status" value="1"/>
</dbReference>
<reference evidence="2 3" key="1">
    <citation type="submission" date="2018-02" db="EMBL/GenBank/DDBJ databases">
        <title>Discovery of a pederin family compound in a non-symbiotic bloom-forming cyanobacterium.</title>
        <authorList>
            <person name="Kust A."/>
            <person name="Mares J."/>
            <person name="Jokela J."/>
            <person name="Urajova P."/>
            <person name="Hajek J."/>
            <person name="Saurav K."/>
            <person name="Voracova K."/>
            <person name="Fewer D.P."/>
            <person name="Haapaniemi E."/>
            <person name="Permi P."/>
            <person name="Rehakova K."/>
            <person name="Sivonen K."/>
            <person name="Hrouzek P."/>
        </authorList>
    </citation>
    <scope>NUCLEOTIDE SEQUENCE [LARGE SCALE GENOMIC DNA]</scope>
    <source>
        <strain evidence="2 3">CHARLIE-1</strain>
    </source>
</reference>
<organism evidence="2 3">
    <name type="scientific">Cuspidothrix issatschenkoi CHARLIE-1</name>
    <dbReference type="NCBI Taxonomy" id="2052836"/>
    <lineage>
        <taxon>Bacteria</taxon>
        <taxon>Bacillati</taxon>
        <taxon>Cyanobacteriota</taxon>
        <taxon>Cyanophyceae</taxon>
        <taxon>Nostocales</taxon>
        <taxon>Aphanizomenonaceae</taxon>
        <taxon>Cuspidothrix</taxon>
    </lineage>
</organism>
<name>A0A2S6CZL6_9CYAN</name>
<gene>
    <name evidence="2" type="ORF">CUN59_00710</name>
</gene>
<dbReference type="AlphaFoldDB" id="A0A2S6CZL6"/>
<dbReference type="GO" id="GO:0005829">
    <property type="term" value="C:cytosol"/>
    <property type="evidence" value="ECO:0007669"/>
    <property type="project" value="TreeGrafter"/>
</dbReference>
<dbReference type="InterPro" id="IPR036061">
    <property type="entry name" value="CheW-like_dom_sf"/>
</dbReference>
<dbReference type="PROSITE" id="PS50851">
    <property type="entry name" value="CHEW"/>
    <property type="match status" value="1"/>
</dbReference>
<dbReference type="SUPFAM" id="SSF50341">
    <property type="entry name" value="CheW-like"/>
    <property type="match status" value="1"/>
</dbReference>
<dbReference type="OrthoDB" id="21516at2"/>
<dbReference type="PANTHER" id="PTHR22617">
    <property type="entry name" value="CHEMOTAXIS SENSOR HISTIDINE KINASE-RELATED"/>
    <property type="match status" value="1"/>
</dbReference>
<dbReference type="Gene3D" id="2.40.50.180">
    <property type="entry name" value="CheA-289, Domain 4"/>
    <property type="match status" value="1"/>
</dbReference>
<dbReference type="InterPro" id="IPR002545">
    <property type="entry name" value="CheW-lke_dom"/>
</dbReference>
<dbReference type="SMART" id="SM00260">
    <property type="entry name" value="CheW"/>
    <property type="match status" value="1"/>
</dbReference>
<evidence type="ECO:0000313" key="2">
    <source>
        <dbReference type="EMBL" id="PPJ65204.1"/>
    </source>
</evidence>
<accession>A0A2S6CZL6</accession>
<dbReference type="Gene3D" id="2.30.30.40">
    <property type="entry name" value="SH3 Domains"/>
    <property type="match status" value="1"/>
</dbReference>